<comment type="caution">
    <text evidence="11">The sequence shown here is derived from an EMBL/GenBank/DDBJ whole genome shotgun (WGS) entry which is preliminary data.</text>
</comment>
<dbReference type="SUPFAM" id="SSF54277">
    <property type="entry name" value="CAD &amp; PB1 domains"/>
    <property type="match status" value="1"/>
</dbReference>
<dbReference type="Proteomes" id="UP000828251">
    <property type="component" value="Unassembled WGS sequence"/>
</dbReference>
<evidence type="ECO:0000256" key="7">
    <source>
        <dbReference type="ARBA" id="ARBA00023294"/>
    </source>
</evidence>
<dbReference type="Pfam" id="PF02309">
    <property type="entry name" value="AUX_IAA"/>
    <property type="match status" value="2"/>
</dbReference>
<accession>A0A9D3WM36</accession>
<dbReference type="PANTHER" id="PTHR31734:SF38">
    <property type="entry name" value="AUXIN-RESPONSIVE PROTEIN IAA29"/>
    <property type="match status" value="1"/>
</dbReference>
<evidence type="ECO:0000256" key="1">
    <source>
        <dbReference type="ARBA" id="ARBA00004123"/>
    </source>
</evidence>
<evidence type="ECO:0000256" key="6">
    <source>
        <dbReference type="ARBA" id="ARBA00023242"/>
    </source>
</evidence>
<dbReference type="PANTHER" id="PTHR31734">
    <property type="entry name" value="AUXIN-RESPONSIVE PROTEIN IAA17"/>
    <property type="match status" value="1"/>
</dbReference>
<organism evidence="11 12">
    <name type="scientific">Gossypium stocksii</name>
    <dbReference type="NCBI Taxonomy" id="47602"/>
    <lineage>
        <taxon>Eukaryota</taxon>
        <taxon>Viridiplantae</taxon>
        <taxon>Streptophyta</taxon>
        <taxon>Embryophyta</taxon>
        <taxon>Tracheophyta</taxon>
        <taxon>Spermatophyta</taxon>
        <taxon>Magnoliopsida</taxon>
        <taxon>eudicotyledons</taxon>
        <taxon>Gunneridae</taxon>
        <taxon>Pentapetalae</taxon>
        <taxon>rosids</taxon>
        <taxon>malvids</taxon>
        <taxon>Malvales</taxon>
        <taxon>Malvaceae</taxon>
        <taxon>Malvoideae</taxon>
        <taxon>Gossypium</taxon>
    </lineage>
</organism>
<evidence type="ECO:0000313" key="12">
    <source>
        <dbReference type="Proteomes" id="UP000828251"/>
    </source>
</evidence>
<dbReference type="AlphaFoldDB" id="A0A9D3WM36"/>
<dbReference type="GO" id="GO:0006355">
    <property type="term" value="P:regulation of DNA-templated transcription"/>
    <property type="evidence" value="ECO:0007669"/>
    <property type="project" value="InterPro"/>
</dbReference>
<feature type="region of interest" description="Disordered" evidence="9">
    <location>
        <begin position="51"/>
        <end position="74"/>
    </location>
</feature>
<evidence type="ECO:0000256" key="4">
    <source>
        <dbReference type="ARBA" id="ARBA00023015"/>
    </source>
</evidence>
<gene>
    <name evidence="11" type="ORF">J1N35_002920</name>
</gene>
<comment type="subunit">
    <text evidence="8">Homodimers and heterodimers.</text>
</comment>
<comment type="similarity">
    <text evidence="2 8">Belongs to the Aux/IAA family.</text>
</comment>
<evidence type="ECO:0000313" key="11">
    <source>
        <dbReference type="EMBL" id="KAH1131542.1"/>
    </source>
</evidence>
<dbReference type="GO" id="GO:0005634">
    <property type="term" value="C:nucleus"/>
    <property type="evidence" value="ECO:0007669"/>
    <property type="project" value="UniProtKB-SubCell"/>
</dbReference>
<keyword evidence="4 8" id="KW-0805">Transcription regulation</keyword>
<dbReference type="GO" id="GO:0009734">
    <property type="term" value="P:auxin-activated signaling pathway"/>
    <property type="evidence" value="ECO:0007669"/>
    <property type="project" value="UniProtKB-UniRule"/>
</dbReference>
<comment type="subcellular location">
    <subcellularLocation>
        <location evidence="1 8">Nucleus</location>
    </subcellularLocation>
</comment>
<feature type="domain" description="PB1" evidence="10">
    <location>
        <begin position="155"/>
        <end position="237"/>
    </location>
</feature>
<evidence type="ECO:0000259" key="10">
    <source>
        <dbReference type="PROSITE" id="PS51745"/>
    </source>
</evidence>
<evidence type="ECO:0000256" key="2">
    <source>
        <dbReference type="ARBA" id="ARBA00006728"/>
    </source>
</evidence>
<dbReference type="EMBL" id="JAIQCV010000001">
    <property type="protein sequence ID" value="KAH1131542.1"/>
    <property type="molecule type" value="Genomic_DNA"/>
</dbReference>
<keyword evidence="5 8" id="KW-0804">Transcription</keyword>
<evidence type="ECO:0000256" key="8">
    <source>
        <dbReference type="RuleBase" id="RU004549"/>
    </source>
</evidence>
<keyword evidence="12" id="KW-1185">Reference proteome</keyword>
<dbReference type="PROSITE" id="PS51745">
    <property type="entry name" value="PB1"/>
    <property type="match status" value="1"/>
</dbReference>
<sequence>MELQLGLSLPSTPIFPFKMLDLNSYGYELREGLGPFGINVNNNCDSCSSSCSSSSSGGAADGGGGTKKRRLVDEENRIVPKTLPLLFWTNQRPNDEDEPKDADDHSSSAIFKNDGEGLVGWPPVKAWRKKVRRRVANVRAAAAVENSSGGRSSSSTYVKVKMEGNAIARKIDISLHHSFESLTTTLMRMFDISDENRQKSFKLTYLDREGDWLLAEDVPWRTFIRSLKYIKLIRSRC</sequence>
<comment type="function">
    <text evidence="8">Aux/IAA proteins are short-lived transcriptional factors that function as repressors of early auxin response genes at low auxin concentrations.</text>
</comment>
<feature type="region of interest" description="Disordered" evidence="9">
    <location>
        <begin position="89"/>
        <end position="111"/>
    </location>
</feature>
<dbReference type="InterPro" id="IPR003311">
    <property type="entry name" value="AUX_IAA"/>
</dbReference>
<proteinExistence type="inferred from homology"/>
<dbReference type="InterPro" id="IPR033389">
    <property type="entry name" value="AUX/IAA_dom"/>
</dbReference>
<dbReference type="OrthoDB" id="778717at2759"/>
<keyword evidence="3 8" id="KW-0678">Repressor</keyword>
<keyword evidence="6 8" id="KW-0539">Nucleus</keyword>
<evidence type="ECO:0000256" key="9">
    <source>
        <dbReference type="SAM" id="MobiDB-lite"/>
    </source>
</evidence>
<evidence type="ECO:0000256" key="3">
    <source>
        <dbReference type="ARBA" id="ARBA00022491"/>
    </source>
</evidence>
<evidence type="ECO:0000256" key="5">
    <source>
        <dbReference type="ARBA" id="ARBA00023163"/>
    </source>
</evidence>
<name>A0A9D3WM36_9ROSI</name>
<protein>
    <recommendedName>
        <fullName evidence="8">Auxin-responsive protein</fullName>
    </recommendedName>
</protein>
<keyword evidence="7 8" id="KW-0927">Auxin signaling pathway</keyword>
<dbReference type="InterPro" id="IPR053793">
    <property type="entry name" value="PB1-like"/>
</dbReference>
<reference evidence="11 12" key="1">
    <citation type="journal article" date="2021" name="Plant Biotechnol. J.">
        <title>Multi-omics assisted identification of the key and species-specific regulatory components of drought-tolerant mechanisms in Gossypium stocksii.</title>
        <authorList>
            <person name="Yu D."/>
            <person name="Ke L."/>
            <person name="Zhang D."/>
            <person name="Wu Y."/>
            <person name="Sun Y."/>
            <person name="Mei J."/>
            <person name="Sun J."/>
            <person name="Sun Y."/>
        </authorList>
    </citation>
    <scope>NUCLEOTIDE SEQUENCE [LARGE SCALE GENOMIC DNA]</scope>
    <source>
        <strain evidence="12">cv. E1</strain>
        <tissue evidence="11">Leaf</tissue>
    </source>
</reference>
<dbReference type="Gene3D" id="3.10.20.90">
    <property type="entry name" value="Phosphatidylinositol 3-kinase Catalytic Subunit, Chain A, domain 1"/>
    <property type="match status" value="1"/>
</dbReference>